<organism evidence="1 2">
    <name type="scientific">Ferriphaselus amnicola</name>
    <dbReference type="NCBI Taxonomy" id="1188319"/>
    <lineage>
        <taxon>Bacteria</taxon>
        <taxon>Pseudomonadati</taxon>
        <taxon>Pseudomonadota</taxon>
        <taxon>Betaproteobacteria</taxon>
        <taxon>Nitrosomonadales</taxon>
        <taxon>Gallionellaceae</taxon>
        <taxon>Ferriphaselus</taxon>
    </lineage>
</organism>
<accession>A0A2Z6GER1</accession>
<evidence type="ECO:0000313" key="2">
    <source>
        <dbReference type="Proteomes" id="UP000033070"/>
    </source>
</evidence>
<keyword evidence="2" id="KW-1185">Reference proteome</keyword>
<gene>
    <name evidence="1" type="ORF">OYT1_ch2258</name>
</gene>
<reference evidence="1 2" key="1">
    <citation type="submission" date="2018-06" db="EMBL/GenBank/DDBJ databases">
        <title>OYT1 Genome Sequencing.</title>
        <authorList>
            <person name="Kato S."/>
            <person name="Itoh T."/>
            <person name="Ohkuma M."/>
        </authorList>
    </citation>
    <scope>NUCLEOTIDE SEQUENCE [LARGE SCALE GENOMIC DNA]</scope>
    <source>
        <strain evidence="1 2">OYT1</strain>
    </source>
</reference>
<dbReference type="STRING" id="1188319.OYT1_01598"/>
<dbReference type="Pfam" id="PF07409">
    <property type="entry name" value="GP46"/>
    <property type="match status" value="1"/>
</dbReference>
<evidence type="ECO:0000313" key="1">
    <source>
        <dbReference type="EMBL" id="BBE51774.1"/>
    </source>
</evidence>
<dbReference type="InterPro" id="IPR010877">
    <property type="entry name" value="Phage_Mu_Gp46"/>
</dbReference>
<dbReference type="RefSeq" id="WP_062626763.1">
    <property type="nucleotide sequence ID" value="NZ_AP018738.1"/>
</dbReference>
<dbReference type="EMBL" id="AP018738">
    <property type="protein sequence ID" value="BBE51774.1"/>
    <property type="molecule type" value="Genomic_DNA"/>
</dbReference>
<dbReference type="Proteomes" id="UP000033070">
    <property type="component" value="Chromosome"/>
</dbReference>
<protein>
    <submittedName>
        <fullName evidence="1">Uncharacterized protein</fullName>
    </submittedName>
</protein>
<proteinExistence type="predicted"/>
<dbReference type="KEGG" id="fam:OYT1_ch2258"/>
<dbReference type="OrthoDB" id="9180619at2"/>
<name>A0A2Z6GER1_9PROT</name>
<dbReference type="AlphaFoldDB" id="A0A2Z6GER1"/>
<sequence length="132" mass="14250">MLKLVQTGTGVFDLAFDDPALADEDAAVATLVYAVLFSDAEAPLARFHDRYDRRGWWADPAAGCGLWHLRRQPLGSAARRETLAMIKSALTLHGMSGVEVIDLPDSAGNVSRVTLQVTGLHNGRQAIVKVPL</sequence>